<protein>
    <submittedName>
        <fullName evidence="1">Uncharacterized protein</fullName>
    </submittedName>
</protein>
<name>A0A5B7K5G5_PORTR</name>
<comment type="caution">
    <text evidence="1">The sequence shown here is derived from an EMBL/GenBank/DDBJ whole genome shotgun (WGS) entry which is preliminary data.</text>
</comment>
<sequence length="55" mass="6605">MMGYELRIVSVPYFPYMNYQRVDGQHPEIPVQALDSIDYRILQNMAKKLNFTYVF</sequence>
<dbReference type="Proteomes" id="UP000324222">
    <property type="component" value="Unassembled WGS sequence"/>
</dbReference>
<evidence type="ECO:0000313" key="2">
    <source>
        <dbReference type="Proteomes" id="UP000324222"/>
    </source>
</evidence>
<organism evidence="1 2">
    <name type="scientific">Portunus trituberculatus</name>
    <name type="common">Swimming crab</name>
    <name type="synonym">Neptunus trituberculatus</name>
    <dbReference type="NCBI Taxonomy" id="210409"/>
    <lineage>
        <taxon>Eukaryota</taxon>
        <taxon>Metazoa</taxon>
        <taxon>Ecdysozoa</taxon>
        <taxon>Arthropoda</taxon>
        <taxon>Crustacea</taxon>
        <taxon>Multicrustacea</taxon>
        <taxon>Malacostraca</taxon>
        <taxon>Eumalacostraca</taxon>
        <taxon>Eucarida</taxon>
        <taxon>Decapoda</taxon>
        <taxon>Pleocyemata</taxon>
        <taxon>Brachyura</taxon>
        <taxon>Eubrachyura</taxon>
        <taxon>Portunoidea</taxon>
        <taxon>Portunidae</taxon>
        <taxon>Portuninae</taxon>
        <taxon>Portunus</taxon>
    </lineage>
</organism>
<gene>
    <name evidence="1" type="ORF">E2C01_095319</name>
</gene>
<dbReference type="AlphaFoldDB" id="A0A5B7K5G5"/>
<evidence type="ECO:0000313" key="1">
    <source>
        <dbReference type="EMBL" id="MPC99874.1"/>
    </source>
</evidence>
<reference evidence="1 2" key="1">
    <citation type="submission" date="2019-05" db="EMBL/GenBank/DDBJ databases">
        <title>Another draft genome of Portunus trituberculatus and its Hox gene families provides insights of decapod evolution.</title>
        <authorList>
            <person name="Jeong J.-H."/>
            <person name="Song I."/>
            <person name="Kim S."/>
            <person name="Choi T."/>
            <person name="Kim D."/>
            <person name="Ryu S."/>
            <person name="Kim W."/>
        </authorList>
    </citation>
    <scope>NUCLEOTIDE SEQUENCE [LARGE SCALE GENOMIC DNA]</scope>
    <source>
        <tissue evidence="1">Muscle</tissue>
    </source>
</reference>
<keyword evidence="2" id="KW-1185">Reference proteome</keyword>
<dbReference type="EMBL" id="VSRR010120342">
    <property type="protein sequence ID" value="MPC99874.1"/>
    <property type="molecule type" value="Genomic_DNA"/>
</dbReference>
<accession>A0A5B7K5G5</accession>
<proteinExistence type="predicted"/>